<evidence type="ECO:0000313" key="1">
    <source>
        <dbReference type="EMBL" id="MFC0561348.1"/>
    </source>
</evidence>
<organism evidence="1 2">
    <name type="scientific">Halalkalibacter alkalisediminis</name>
    <dbReference type="NCBI Taxonomy" id="935616"/>
    <lineage>
        <taxon>Bacteria</taxon>
        <taxon>Bacillati</taxon>
        <taxon>Bacillota</taxon>
        <taxon>Bacilli</taxon>
        <taxon>Bacillales</taxon>
        <taxon>Bacillaceae</taxon>
        <taxon>Halalkalibacter</taxon>
    </lineage>
</organism>
<dbReference type="Gene3D" id="3.30.460.10">
    <property type="entry name" value="Beta Polymerase, domain 2"/>
    <property type="match status" value="1"/>
</dbReference>
<dbReference type="InterPro" id="IPR007344">
    <property type="entry name" value="GrpB/CoaE"/>
</dbReference>
<keyword evidence="2" id="KW-1185">Reference proteome</keyword>
<dbReference type="RefSeq" id="WP_273846606.1">
    <property type="nucleotide sequence ID" value="NZ_JAQQWT010000018.1"/>
</dbReference>
<gene>
    <name evidence="1" type="ORF">ACFFH4_20610</name>
</gene>
<dbReference type="Pfam" id="PF04229">
    <property type="entry name" value="GrpB"/>
    <property type="match status" value="1"/>
</dbReference>
<dbReference type="PANTHER" id="PTHR34822:SF1">
    <property type="entry name" value="GRPB FAMILY PROTEIN"/>
    <property type="match status" value="1"/>
</dbReference>
<protein>
    <submittedName>
        <fullName evidence="1">GrpB family protein</fullName>
    </submittedName>
</protein>
<dbReference type="InterPro" id="IPR043519">
    <property type="entry name" value="NT_sf"/>
</dbReference>
<accession>A0ABV6NMJ4</accession>
<name>A0ABV6NMJ4_9BACI</name>
<dbReference type="SUPFAM" id="SSF81301">
    <property type="entry name" value="Nucleotidyltransferase"/>
    <property type="match status" value="1"/>
</dbReference>
<dbReference type="Proteomes" id="UP001589833">
    <property type="component" value="Unassembled WGS sequence"/>
</dbReference>
<evidence type="ECO:0000313" key="2">
    <source>
        <dbReference type="Proteomes" id="UP001589833"/>
    </source>
</evidence>
<reference evidence="1 2" key="1">
    <citation type="submission" date="2024-09" db="EMBL/GenBank/DDBJ databases">
        <authorList>
            <person name="Sun Q."/>
            <person name="Mori K."/>
        </authorList>
    </citation>
    <scope>NUCLEOTIDE SEQUENCE [LARGE SCALE GENOMIC DNA]</scope>
    <source>
        <strain evidence="1 2">NCAIM B.02301</strain>
    </source>
</reference>
<proteinExistence type="predicted"/>
<comment type="caution">
    <text evidence="1">The sequence shown here is derived from an EMBL/GenBank/DDBJ whole genome shotgun (WGS) entry which is preliminary data.</text>
</comment>
<dbReference type="PANTHER" id="PTHR34822">
    <property type="entry name" value="GRPB DOMAIN PROTEIN (AFU_ORTHOLOGUE AFUA_1G01530)"/>
    <property type="match status" value="1"/>
</dbReference>
<sequence length="181" mass="21434">MENIHDKNIWPVWATETIDIVEPNPRWIKKGEHEKALLLDILSPSGITEIQHYGSTSIPNLPSKPIIDLMAKIDSFETVEDIASLLVDYNWHYVHPDLDQRPWQRFFVKVTNDKREVHLHLLLEGDERWDKQLLFRDRLQSNQLLVNEYAILKKNLVEKYSNDRELYTKAKTEFINSVLKM</sequence>
<dbReference type="EMBL" id="JBHLTR010000056">
    <property type="protein sequence ID" value="MFC0561348.1"/>
    <property type="molecule type" value="Genomic_DNA"/>
</dbReference>